<keyword evidence="2 5" id="KW-0812">Transmembrane</keyword>
<dbReference type="SUPFAM" id="SSF158442">
    <property type="entry name" value="DsbB-like"/>
    <property type="match status" value="1"/>
</dbReference>
<keyword evidence="3 5" id="KW-1133">Transmembrane helix</keyword>
<feature type="transmembrane region" description="Helical" evidence="5">
    <location>
        <begin position="68"/>
        <end position="89"/>
    </location>
</feature>
<proteinExistence type="predicted"/>
<evidence type="ECO:0000313" key="7">
    <source>
        <dbReference type="Proteomes" id="UP000317496"/>
    </source>
</evidence>
<dbReference type="InterPro" id="IPR024199">
    <property type="entry name" value="Uncharacterised_DsbB"/>
</dbReference>
<dbReference type="GO" id="GO:0016020">
    <property type="term" value="C:membrane"/>
    <property type="evidence" value="ECO:0007669"/>
    <property type="project" value="UniProtKB-SubCell"/>
</dbReference>
<protein>
    <submittedName>
        <fullName evidence="6">Disulfide bond formation protein B</fullName>
    </submittedName>
</protein>
<dbReference type="GO" id="GO:0015035">
    <property type="term" value="F:protein-disulfide reductase activity"/>
    <property type="evidence" value="ECO:0007669"/>
    <property type="project" value="InterPro"/>
</dbReference>
<dbReference type="Pfam" id="PF02600">
    <property type="entry name" value="DsbB"/>
    <property type="match status" value="1"/>
</dbReference>
<dbReference type="InterPro" id="IPR023380">
    <property type="entry name" value="DsbB-like_sf"/>
</dbReference>
<evidence type="ECO:0000256" key="1">
    <source>
        <dbReference type="ARBA" id="ARBA00004141"/>
    </source>
</evidence>
<dbReference type="AlphaFoldDB" id="A0A516H2D1"/>
<name>A0A516H2D1_9PROT</name>
<dbReference type="InterPro" id="IPR003752">
    <property type="entry name" value="DiS_bond_form_DsbB/BdbC"/>
</dbReference>
<dbReference type="EMBL" id="CP041636">
    <property type="protein sequence ID" value="QDO97933.1"/>
    <property type="molecule type" value="Genomic_DNA"/>
</dbReference>
<dbReference type="GO" id="GO:0006457">
    <property type="term" value="P:protein folding"/>
    <property type="evidence" value="ECO:0007669"/>
    <property type="project" value="InterPro"/>
</dbReference>
<keyword evidence="4 5" id="KW-0472">Membrane</keyword>
<organism evidence="6 7">
    <name type="scientific">Ferrovibrio terrae</name>
    <dbReference type="NCBI Taxonomy" id="2594003"/>
    <lineage>
        <taxon>Bacteria</taxon>
        <taxon>Pseudomonadati</taxon>
        <taxon>Pseudomonadota</taxon>
        <taxon>Alphaproteobacteria</taxon>
        <taxon>Rhodospirillales</taxon>
        <taxon>Rhodospirillaceae</taxon>
        <taxon>Ferrovibrio</taxon>
    </lineage>
</organism>
<dbReference type="KEGG" id="fer:FNB15_11930"/>
<gene>
    <name evidence="6" type="ORF">FNB15_11930</name>
</gene>
<dbReference type="RefSeq" id="WP_144068914.1">
    <property type="nucleotide sequence ID" value="NZ_CP041636.1"/>
</dbReference>
<comment type="subcellular location">
    <subcellularLocation>
        <location evidence="1">Membrane</location>
        <topology evidence="1">Multi-pass membrane protein</topology>
    </subcellularLocation>
</comment>
<sequence length="163" mass="17475">MIHSLYKPNRSGLLVALAAAGTLALVLIAQYGFGLPPCEMCHWQRWPYIAALIFGLGALVLPRWRVQLLGLAALSFAITGGIGVFHAGVEWKWWQGLTSCGGTSTATSLEDLRAQIMAAPVVRCDEAAIRVLGLSMAGWNALWAAVLAIFAVLATRRAAREAM</sequence>
<dbReference type="PIRSF" id="PIRSF033913">
    <property type="entry name" value="S-S_format_DsbB"/>
    <property type="match status" value="1"/>
</dbReference>
<reference evidence="6 7" key="1">
    <citation type="submission" date="2019-07" db="EMBL/GenBank/DDBJ databases">
        <title>Genome sequencing for Ferrovibrio sp. K5.</title>
        <authorList>
            <person name="Park S.-J."/>
        </authorList>
    </citation>
    <scope>NUCLEOTIDE SEQUENCE [LARGE SCALE GENOMIC DNA]</scope>
    <source>
        <strain evidence="6 7">K5</strain>
    </source>
</reference>
<feature type="transmembrane region" description="Helical" evidence="5">
    <location>
        <begin position="12"/>
        <end position="33"/>
    </location>
</feature>
<evidence type="ECO:0000256" key="3">
    <source>
        <dbReference type="ARBA" id="ARBA00022989"/>
    </source>
</evidence>
<dbReference type="OrthoDB" id="9808637at2"/>
<feature type="transmembrane region" description="Helical" evidence="5">
    <location>
        <begin position="141"/>
        <end position="159"/>
    </location>
</feature>
<feature type="transmembrane region" description="Helical" evidence="5">
    <location>
        <begin position="45"/>
        <end position="61"/>
    </location>
</feature>
<dbReference type="Proteomes" id="UP000317496">
    <property type="component" value="Chromosome"/>
</dbReference>
<evidence type="ECO:0000256" key="5">
    <source>
        <dbReference type="SAM" id="Phobius"/>
    </source>
</evidence>
<evidence type="ECO:0000313" key="6">
    <source>
        <dbReference type="EMBL" id="QDO97933.1"/>
    </source>
</evidence>
<evidence type="ECO:0000256" key="2">
    <source>
        <dbReference type="ARBA" id="ARBA00022692"/>
    </source>
</evidence>
<dbReference type="Gene3D" id="1.20.1550.10">
    <property type="entry name" value="DsbB-like"/>
    <property type="match status" value="1"/>
</dbReference>
<keyword evidence="7" id="KW-1185">Reference proteome</keyword>
<evidence type="ECO:0000256" key="4">
    <source>
        <dbReference type="ARBA" id="ARBA00023136"/>
    </source>
</evidence>
<accession>A0A516H2D1</accession>